<organism evidence="4 5">
    <name type="scientific">Ditylenchus dipsaci</name>
    <dbReference type="NCBI Taxonomy" id="166011"/>
    <lineage>
        <taxon>Eukaryota</taxon>
        <taxon>Metazoa</taxon>
        <taxon>Ecdysozoa</taxon>
        <taxon>Nematoda</taxon>
        <taxon>Chromadorea</taxon>
        <taxon>Rhabditida</taxon>
        <taxon>Tylenchina</taxon>
        <taxon>Tylenchomorpha</taxon>
        <taxon>Sphaerularioidea</taxon>
        <taxon>Anguinidae</taxon>
        <taxon>Anguininae</taxon>
        <taxon>Ditylenchus</taxon>
    </lineage>
</organism>
<proteinExistence type="predicted"/>
<dbReference type="InterPro" id="IPR009057">
    <property type="entry name" value="Homeodomain-like_sf"/>
</dbReference>
<dbReference type="Proteomes" id="UP000887574">
    <property type="component" value="Unplaced"/>
</dbReference>
<dbReference type="AlphaFoldDB" id="A0A915DBJ6"/>
<evidence type="ECO:0000259" key="3">
    <source>
        <dbReference type="Pfam" id="PF03221"/>
    </source>
</evidence>
<keyword evidence="2" id="KW-0238">DNA-binding</keyword>
<dbReference type="GO" id="GO:0005634">
    <property type="term" value="C:nucleus"/>
    <property type="evidence" value="ECO:0007669"/>
    <property type="project" value="UniProtKB-SubCell"/>
</dbReference>
<accession>A0A915DBJ6</accession>
<keyword evidence="4" id="KW-1185">Reference proteome</keyword>
<evidence type="ECO:0000313" key="4">
    <source>
        <dbReference type="Proteomes" id="UP000887574"/>
    </source>
</evidence>
<feature type="domain" description="HTH CENPB-type" evidence="3">
    <location>
        <begin position="58"/>
        <end position="99"/>
    </location>
</feature>
<sequence length="109" mass="12677">MEAGCRKSRKVGLHPFGKQSIRQGDWVKKEGKLKSLKDSCRAGKTRKRLRGGGRPLQFKDLDKELAIWVRKQRGKKHRVSRRIIQQQAGKMFNAEEDDGLFMVYISFIF</sequence>
<dbReference type="Pfam" id="PF03221">
    <property type="entry name" value="HTH_Tnp_Tc5"/>
    <property type="match status" value="1"/>
</dbReference>
<evidence type="ECO:0000313" key="5">
    <source>
        <dbReference type="WBParaSite" id="jg17696"/>
    </source>
</evidence>
<dbReference type="SUPFAM" id="SSF46689">
    <property type="entry name" value="Homeodomain-like"/>
    <property type="match status" value="1"/>
</dbReference>
<comment type="subcellular location">
    <subcellularLocation>
        <location evidence="1">Nucleus</location>
    </subcellularLocation>
</comment>
<evidence type="ECO:0000256" key="1">
    <source>
        <dbReference type="ARBA" id="ARBA00004123"/>
    </source>
</evidence>
<name>A0A915DBJ6_9BILA</name>
<evidence type="ECO:0000256" key="2">
    <source>
        <dbReference type="ARBA" id="ARBA00023125"/>
    </source>
</evidence>
<dbReference type="InterPro" id="IPR006600">
    <property type="entry name" value="HTH_CenpB_DNA-bd_dom"/>
</dbReference>
<dbReference type="GO" id="GO:0003677">
    <property type="term" value="F:DNA binding"/>
    <property type="evidence" value="ECO:0007669"/>
    <property type="project" value="UniProtKB-KW"/>
</dbReference>
<reference evidence="5" key="1">
    <citation type="submission" date="2022-11" db="UniProtKB">
        <authorList>
            <consortium name="WormBaseParasite"/>
        </authorList>
    </citation>
    <scope>IDENTIFICATION</scope>
</reference>
<dbReference type="WBParaSite" id="jg17696">
    <property type="protein sequence ID" value="jg17696"/>
    <property type="gene ID" value="jg17696"/>
</dbReference>
<dbReference type="Gene3D" id="1.10.10.60">
    <property type="entry name" value="Homeodomain-like"/>
    <property type="match status" value="1"/>
</dbReference>
<protein>
    <submittedName>
        <fullName evidence="5">HTH CENPB-type domain-containing protein</fullName>
    </submittedName>
</protein>